<gene>
    <name evidence="2" type="ORF">D9T18_16050</name>
</gene>
<reference evidence="2 3" key="1">
    <citation type="submission" date="2018-10" db="EMBL/GenBank/DDBJ databases">
        <title>Complete Genome Sequence and Transcriptomic Profiles of a Marine Bacterium, Pseudoalteromonas agarivorans Hao 2018.</title>
        <authorList>
            <person name="Hao L."/>
        </authorList>
    </citation>
    <scope>NUCLEOTIDE SEQUENCE [LARGE SCALE GENOMIC DNA]</scope>
    <source>
        <strain evidence="2 3">Hao 2018</strain>
    </source>
</reference>
<sequence length="548" mass="62744">MSPYPVAISLVEKPMHHDRMKEISRFAIPREGTPEWLDFQNQIKKNENNPLIKEYLKKVSSEAAANFQVQVLNGAGLPADSLLREYNAEYNKRVFSYSLHKLPSSFNVVEAFNTFIPHSATFNINKEIDCIFSFNDFLDFVTSDDCPEYTESLNSFLEEGTIYSFNSVDDPSNSLFSTTTDDEFGVLSISLVKHRSEVSIVMLAGQKCDLDEKTKALGVDIPKGQNSKGIMPDDSLKIEAVPLLPNSDLWRTIVLARFDLESSTTDARYIYQDAGRCFKGFSDDLNCFLDNEGKFQSKELEDAFNTQNTKINEYSSLFELCKTALYLPNFREVYEDTISIERHPTEFGEKRNKPSLKKTNQLAKTDLKIAFRNVENIQPSNRTPPSRRKFVAPDLKVETSGYWKKLAFQSRGEDKNNQPIQGRTWVNKTLEWKESFNKPISVKVVSSLSNTENEGFIYVMRSAAHGKNVFKVGLTRRTPEERSKELSRSTSAPDHFHVMEEWDVADCVLAEKLIHEKLSVFRVNPKREYFKAPYKTIFRAIDEVIDSL</sequence>
<evidence type="ECO:0000259" key="1">
    <source>
        <dbReference type="SMART" id="SM00974"/>
    </source>
</evidence>
<evidence type="ECO:0000313" key="2">
    <source>
        <dbReference type="EMBL" id="AYM88091.1"/>
    </source>
</evidence>
<dbReference type="AlphaFoldDB" id="A0AAD0XD06"/>
<dbReference type="Pfam" id="PF10544">
    <property type="entry name" value="T5orf172"/>
    <property type="match status" value="1"/>
</dbReference>
<name>A0AAD0XD06_9GAMM</name>
<feature type="domain" description="Bacteriophage T5 Orf172 DNA-binding" evidence="1">
    <location>
        <begin position="464"/>
        <end position="544"/>
    </location>
</feature>
<protein>
    <submittedName>
        <fullName evidence="2">GIY-YIG nuclease family protein</fullName>
    </submittedName>
</protein>
<dbReference type="Proteomes" id="UP000279995">
    <property type="component" value="Chromosome I"/>
</dbReference>
<organism evidence="2 3">
    <name type="scientific">Pseudoalteromonas agarivorans</name>
    <dbReference type="NCBI Taxonomy" id="176102"/>
    <lineage>
        <taxon>Bacteria</taxon>
        <taxon>Pseudomonadati</taxon>
        <taxon>Pseudomonadota</taxon>
        <taxon>Gammaproteobacteria</taxon>
        <taxon>Alteromonadales</taxon>
        <taxon>Pseudoalteromonadaceae</taxon>
        <taxon>Pseudoalteromonas</taxon>
    </lineage>
</organism>
<proteinExistence type="predicted"/>
<accession>A0AAD0XD06</accession>
<dbReference type="EMBL" id="CP033065">
    <property type="protein sequence ID" value="AYM88091.1"/>
    <property type="molecule type" value="Genomic_DNA"/>
</dbReference>
<dbReference type="SMART" id="SM00974">
    <property type="entry name" value="T5orf172"/>
    <property type="match status" value="1"/>
</dbReference>
<evidence type="ECO:0000313" key="3">
    <source>
        <dbReference type="Proteomes" id="UP000279995"/>
    </source>
</evidence>
<dbReference type="InterPro" id="IPR018306">
    <property type="entry name" value="Phage_T5_Orf172_DNA-bd"/>
</dbReference>